<proteinExistence type="predicted"/>
<accession>A0A4C1SYG0</accession>
<evidence type="ECO:0000313" key="2">
    <source>
        <dbReference type="EMBL" id="GBP06964.1"/>
    </source>
</evidence>
<feature type="compositionally biased region" description="Basic residues" evidence="1">
    <location>
        <begin position="101"/>
        <end position="112"/>
    </location>
</feature>
<keyword evidence="3" id="KW-1185">Reference proteome</keyword>
<evidence type="ECO:0000256" key="1">
    <source>
        <dbReference type="SAM" id="MobiDB-lite"/>
    </source>
</evidence>
<sequence>MKTMMSGTGAEASHRAERRQRESRARRRGGHQYAGARPVASETYFRTFELLLPAGECDGLAAAAAAAATQRVTKVARNARPTFARSCTTFRKLRRAAGLRRWARSHRRRRTAARGIDKVASEP</sequence>
<name>A0A4C1SYG0_EUMVA</name>
<reference evidence="2 3" key="1">
    <citation type="journal article" date="2019" name="Commun. Biol.">
        <title>The bagworm genome reveals a unique fibroin gene that provides high tensile strength.</title>
        <authorList>
            <person name="Kono N."/>
            <person name="Nakamura H."/>
            <person name="Ohtoshi R."/>
            <person name="Tomita M."/>
            <person name="Numata K."/>
            <person name="Arakawa K."/>
        </authorList>
    </citation>
    <scope>NUCLEOTIDE SEQUENCE [LARGE SCALE GENOMIC DNA]</scope>
</reference>
<organism evidence="2 3">
    <name type="scientific">Eumeta variegata</name>
    <name type="common">Bagworm moth</name>
    <name type="synonym">Eumeta japonica</name>
    <dbReference type="NCBI Taxonomy" id="151549"/>
    <lineage>
        <taxon>Eukaryota</taxon>
        <taxon>Metazoa</taxon>
        <taxon>Ecdysozoa</taxon>
        <taxon>Arthropoda</taxon>
        <taxon>Hexapoda</taxon>
        <taxon>Insecta</taxon>
        <taxon>Pterygota</taxon>
        <taxon>Neoptera</taxon>
        <taxon>Endopterygota</taxon>
        <taxon>Lepidoptera</taxon>
        <taxon>Glossata</taxon>
        <taxon>Ditrysia</taxon>
        <taxon>Tineoidea</taxon>
        <taxon>Psychidae</taxon>
        <taxon>Oiketicinae</taxon>
        <taxon>Eumeta</taxon>
    </lineage>
</organism>
<evidence type="ECO:0000313" key="3">
    <source>
        <dbReference type="Proteomes" id="UP000299102"/>
    </source>
</evidence>
<dbReference type="EMBL" id="BGZK01000024">
    <property type="protein sequence ID" value="GBP06964.1"/>
    <property type="molecule type" value="Genomic_DNA"/>
</dbReference>
<protein>
    <submittedName>
        <fullName evidence="2">Uncharacterized protein</fullName>
    </submittedName>
</protein>
<dbReference type="AlphaFoldDB" id="A0A4C1SYG0"/>
<dbReference type="Proteomes" id="UP000299102">
    <property type="component" value="Unassembled WGS sequence"/>
</dbReference>
<gene>
    <name evidence="2" type="ORF">EVAR_4405_1</name>
</gene>
<feature type="region of interest" description="Disordered" evidence="1">
    <location>
        <begin position="1"/>
        <end position="35"/>
    </location>
</feature>
<comment type="caution">
    <text evidence="2">The sequence shown here is derived from an EMBL/GenBank/DDBJ whole genome shotgun (WGS) entry which is preliminary data.</text>
</comment>
<feature type="region of interest" description="Disordered" evidence="1">
    <location>
        <begin position="101"/>
        <end position="123"/>
    </location>
</feature>
<feature type="compositionally biased region" description="Basic and acidic residues" evidence="1">
    <location>
        <begin position="12"/>
        <end position="23"/>
    </location>
</feature>